<comment type="caution">
    <text evidence="1">The sequence shown here is derived from an EMBL/GenBank/DDBJ whole genome shotgun (WGS) entry which is preliminary data.</text>
</comment>
<proteinExistence type="predicted"/>
<evidence type="ECO:0000313" key="2">
    <source>
        <dbReference type="Proteomes" id="UP000467841"/>
    </source>
</evidence>
<evidence type="ECO:0000313" key="1">
    <source>
        <dbReference type="EMBL" id="CAA7031959.1"/>
    </source>
</evidence>
<name>A0A6D2J3N5_9BRAS</name>
<dbReference type="AlphaFoldDB" id="A0A6D2J3N5"/>
<sequence length="272" mass="30708">MDPSVDLSAFFEVTAYESQCDDHLPLPIKQSPPICVFIAFVRNLEIATKMSQIASTRRRSPRRFLAQGESLSIQELINTCPRRFLEEDSVFGVYGLARFFLTNGTVKEVHCPLTQIVLPDAGDFTPRVERFKSFVCDVFQLGTAGYRPIKCFFPATEDLCRPHTHHIVDNLVKRHQLEATIAEVAHFKYGISNPMCGMISGYCAHLLPKKKRAAKIMIALLGREGVTYELIHPVYTRLQCGSVILPPWVKKEDLHIPGPGNLVFPKSRDMAY</sequence>
<dbReference type="EMBL" id="CACVBM020001114">
    <property type="protein sequence ID" value="CAA7031959.1"/>
    <property type="molecule type" value="Genomic_DNA"/>
</dbReference>
<gene>
    <name evidence="1" type="ORF">MERR_LOCUS19194</name>
</gene>
<organism evidence="1 2">
    <name type="scientific">Microthlaspi erraticum</name>
    <dbReference type="NCBI Taxonomy" id="1685480"/>
    <lineage>
        <taxon>Eukaryota</taxon>
        <taxon>Viridiplantae</taxon>
        <taxon>Streptophyta</taxon>
        <taxon>Embryophyta</taxon>
        <taxon>Tracheophyta</taxon>
        <taxon>Spermatophyta</taxon>
        <taxon>Magnoliopsida</taxon>
        <taxon>eudicotyledons</taxon>
        <taxon>Gunneridae</taxon>
        <taxon>Pentapetalae</taxon>
        <taxon>rosids</taxon>
        <taxon>malvids</taxon>
        <taxon>Brassicales</taxon>
        <taxon>Brassicaceae</taxon>
        <taxon>Coluteocarpeae</taxon>
        <taxon>Microthlaspi</taxon>
    </lineage>
</organism>
<dbReference type="Proteomes" id="UP000467841">
    <property type="component" value="Unassembled WGS sequence"/>
</dbReference>
<keyword evidence="2" id="KW-1185">Reference proteome</keyword>
<accession>A0A6D2J3N5</accession>
<protein>
    <submittedName>
        <fullName evidence="1">Uncharacterized protein</fullName>
    </submittedName>
</protein>
<reference evidence="1" key="1">
    <citation type="submission" date="2020-01" db="EMBL/GenBank/DDBJ databases">
        <authorList>
            <person name="Mishra B."/>
        </authorList>
    </citation>
    <scope>NUCLEOTIDE SEQUENCE [LARGE SCALE GENOMIC DNA]</scope>
</reference>